<evidence type="ECO:0000256" key="1">
    <source>
        <dbReference type="ARBA" id="ARBA00007953"/>
    </source>
</evidence>
<accession>A0A438BQ08</accession>
<sequence length="273" mass="31422">MITKFNSLEQIAAAFWKWFCANSPYWSCITQRRVGNCFDIQRDAIRKAREYYKESDDIEGTLRQFPRHLVAERAILRRNKKLKHTLRSLGPVGQLDLMATGHPLHLELQCLKKYPGNCLQALKAIPRTLRMMKEDTIVQGKHLELYSPFGFRALSYLEGVINGFQVQVTRYVHSYQSYLWNHAASMRVQKYGTKQVVLGDLVYCKGDNAEKVTRVVNSEFDDDGCSDAFDSSHFDEISETDLPEERNDPVKVASTGWHCYSRMGVPRFSLPDA</sequence>
<dbReference type="InterPro" id="IPR001656">
    <property type="entry name" value="PsdUridine_synth_TruD"/>
</dbReference>
<proteinExistence type="inferred from homology"/>
<dbReference type="GO" id="GO:0003723">
    <property type="term" value="F:RNA binding"/>
    <property type="evidence" value="ECO:0007669"/>
    <property type="project" value="InterPro"/>
</dbReference>
<feature type="domain" description="TRUD" evidence="3">
    <location>
        <begin position="1"/>
        <end position="273"/>
    </location>
</feature>
<reference evidence="4 5" key="1">
    <citation type="journal article" date="2018" name="PLoS Genet.">
        <title>Population sequencing reveals clonal diversity and ancestral inbreeding in the grapevine cultivar Chardonnay.</title>
        <authorList>
            <person name="Roach M.J."/>
            <person name="Johnson D.L."/>
            <person name="Bohlmann J."/>
            <person name="van Vuuren H.J."/>
            <person name="Jones S.J."/>
            <person name="Pretorius I.S."/>
            <person name="Schmidt S.A."/>
            <person name="Borneman A.R."/>
        </authorList>
    </citation>
    <scope>NUCLEOTIDE SEQUENCE [LARGE SCALE GENOMIC DNA]</scope>
    <source>
        <strain evidence="5">cv. Chardonnay</strain>
        <tissue evidence="4">Leaf</tissue>
    </source>
</reference>
<gene>
    <name evidence="4" type="ORF">CK203_101939</name>
</gene>
<dbReference type="InterPro" id="IPR011760">
    <property type="entry name" value="PsdUridine_synth_TruD_insert"/>
</dbReference>
<dbReference type="PANTHER" id="PTHR13326:SF21">
    <property type="entry name" value="PSEUDOURIDYLATE SYNTHASE PUS7L"/>
    <property type="match status" value="1"/>
</dbReference>
<keyword evidence="2" id="KW-0413">Isomerase</keyword>
<evidence type="ECO:0000313" key="5">
    <source>
        <dbReference type="Proteomes" id="UP000288805"/>
    </source>
</evidence>
<protein>
    <recommendedName>
        <fullName evidence="3">TRUD domain-containing protein</fullName>
    </recommendedName>
</protein>
<dbReference type="Gene3D" id="1.10.1510.30">
    <property type="match status" value="1"/>
</dbReference>
<comment type="similarity">
    <text evidence="1">Belongs to the pseudouridine synthase TruD family.</text>
</comment>
<dbReference type="Gene3D" id="3.30.2350.20">
    <property type="entry name" value="TruD, catalytic domain"/>
    <property type="match status" value="1"/>
</dbReference>
<dbReference type="InterPro" id="IPR042214">
    <property type="entry name" value="TruD_catalytic"/>
</dbReference>
<dbReference type="PANTHER" id="PTHR13326">
    <property type="entry name" value="TRNA PSEUDOURIDINE SYNTHASE D"/>
    <property type="match status" value="1"/>
</dbReference>
<comment type="caution">
    <text evidence="4">The sequence shown here is derived from an EMBL/GenBank/DDBJ whole genome shotgun (WGS) entry which is preliminary data.</text>
</comment>
<name>A0A438BQ08_VITVI</name>
<evidence type="ECO:0000313" key="4">
    <source>
        <dbReference type="EMBL" id="RVW13046.1"/>
    </source>
</evidence>
<dbReference type="Proteomes" id="UP000288805">
    <property type="component" value="Unassembled WGS sequence"/>
</dbReference>
<dbReference type="PROSITE" id="PS50984">
    <property type="entry name" value="TRUD"/>
    <property type="match status" value="1"/>
</dbReference>
<dbReference type="EMBL" id="QGNW01002668">
    <property type="protein sequence ID" value="RVW13046.1"/>
    <property type="molecule type" value="Genomic_DNA"/>
</dbReference>
<dbReference type="GO" id="GO:0009982">
    <property type="term" value="F:pseudouridine synthase activity"/>
    <property type="evidence" value="ECO:0007669"/>
    <property type="project" value="InterPro"/>
</dbReference>
<organism evidence="4 5">
    <name type="scientific">Vitis vinifera</name>
    <name type="common">Grape</name>
    <dbReference type="NCBI Taxonomy" id="29760"/>
    <lineage>
        <taxon>Eukaryota</taxon>
        <taxon>Viridiplantae</taxon>
        <taxon>Streptophyta</taxon>
        <taxon>Embryophyta</taxon>
        <taxon>Tracheophyta</taxon>
        <taxon>Spermatophyta</taxon>
        <taxon>Magnoliopsida</taxon>
        <taxon>eudicotyledons</taxon>
        <taxon>Gunneridae</taxon>
        <taxon>Pentapetalae</taxon>
        <taxon>rosids</taxon>
        <taxon>Vitales</taxon>
        <taxon>Vitaceae</taxon>
        <taxon>Viteae</taxon>
        <taxon>Vitis</taxon>
    </lineage>
</organism>
<dbReference type="GO" id="GO:0001522">
    <property type="term" value="P:pseudouridine synthesis"/>
    <property type="evidence" value="ECO:0007669"/>
    <property type="project" value="InterPro"/>
</dbReference>
<evidence type="ECO:0000256" key="2">
    <source>
        <dbReference type="ARBA" id="ARBA00023235"/>
    </source>
</evidence>
<dbReference type="InterPro" id="IPR020103">
    <property type="entry name" value="PsdUridine_synth_cat_dom_sf"/>
</dbReference>
<dbReference type="SUPFAM" id="SSF55120">
    <property type="entry name" value="Pseudouridine synthase"/>
    <property type="match status" value="1"/>
</dbReference>
<dbReference type="AlphaFoldDB" id="A0A438BQ08"/>
<evidence type="ECO:0000259" key="3">
    <source>
        <dbReference type="PROSITE" id="PS50984"/>
    </source>
</evidence>